<proteinExistence type="inferred from homology"/>
<dbReference type="EMBL" id="JAWDGP010007748">
    <property type="protein sequence ID" value="KAK3706256.1"/>
    <property type="molecule type" value="Genomic_DNA"/>
</dbReference>
<keyword evidence="4" id="KW-0732">Signal</keyword>
<protein>
    <recommendedName>
        <fullName evidence="9">Carboxypeptidase</fullName>
    </recommendedName>
</protein>
<keyword evidence="2" id="KW-0121">Carboxypeptidase</keyword>
<comment type="caution">
    <text evidence="7">The sequence shown here is derived from an EMBL/GenBank/DDBJ whole genome shotgun (WGS) entry which is preliminary data.</text>
</comment>
<dbReference type="Proteomes" id="UP001283361">
    <property type="component" value="Unassembled WGS sequence"/>
</dbReference>
<evidence type="ECO:0008006" key="9">
    <source>
        <dbReference type="Google" id="ProtNLM"/>
    </source>
</evidence>
<dbReference type="PANTHER" id="PTHR11802:SF472">
    <property type="entry name" value="SERINE CARBOXYPEPTIDASE CPVL-RELATED"/>
    <property type="match status" value="1"/>
</dbReference>
<dbReference type="InterPro" id="IPR029058">
    <property type="entry name" value="AB_hydrolase_fold"/>
</dbReference>
<dbReference type="Pfam" id="PF00450">
    <property type="entry name" value="Peptidase_S10"/>
    <property type="match status" value="1"/>
</dbReference>
<evidence type="ECO:0000256" key="2">
    <source>
        <dbReference type="ARBA" id="ARBA00022645"/>
    </source>
</evidence>
<evidence type="ECO:0000256" key="4">
    <source>
        <dbReference type="ARBA" id="ARBA00022729"/>
    </source>
</evidence>
<keyword evidence="8" id="KW-1185">Reference proteome</keyword>
<keyword evidence="3" id="KW-0645">Protease</keyword>
<keyword evidence="5" id="KW-0378">Hydrolase</keyword>
<evidence type="ECO:0000256" key="5">
    <source>
        <dbReference type="ARBA" id="ARBA00022801"/>
    </source>
</evidence>
<reference evidence="7" key="1">
    <citation type="journal article" date="2023" name="G3 (Bethesda)">
        <title>A reference genome for the long-term kleptoplast-retaining sea slug Elysia crispata morphotype clarki.</title>
        <authorList>
            <person name="Eastman K.E."/>
            <person name="Pendleton A.L."/>
            <person name="Shaikh M.A."/>
            <person name="Suttiyut T."/>
            <person name="Ogas R."/>
            <person name="Tomko P."/>
            <person name="Gavelis G."/>
            <person name="Widhalm J.R."/>
            <person name="Wisecaver J.H."/>
        </authorList>
    </citation>
    <scope>NUCLEOTIDE SEQUENCE</scope>
    <source>
        <strain evidence="7">ECLA1</strain>
    </source>
</reference>
<gene>
    <name evidence="7" type="ORF">RRG08_056473</name>
</gene>
<dbReference type="GO" id="GO:0004185">
    <property type="term" value="F:serine-type carboxypeptidase activity"/>
    <property type="evidence" value="ECO:0007669"/>
    <property type="project" value="InterPro"/>
</dbReference>
<dbReference type="PRINTS" id="PR00724">
    <property type="entry name" value="CRBOXYPTASEC"/>
</dbReference>
<evidence type="ECO:0000313" key="7">
    <source>
        <dbReference type="EMBL" id="KAK3706256.1"/>
    </source>
</evidence>
<dbReference type="SUPFAM" id="SSF53474">
    <property type="entry name" value="alpha/beta-Hydrolases"/>
    <property type="match status" value="1"/>
</dbReference>
<dbReference type="AlphaFoldDB" id="A0AAE0XRP1"/>
<evidence type="ECO:0000256" key="1">
    <source>
        <dbReference type="ARBA" id="ARBA00009431"/>
    </source>
</evidence>
<evidence type="ECO:0000256" key="6">
    <source>
        <dbReference type="ARBA" id="ARBA00023180"/>
    </source>
</evidence>
<organism evidence="7 8">
    <name type="scientific">Elysia crispata</name>
    <name type="common">lettuce slug</name>
    <dbReference type="NCBI Taxonomy" id="231223"/>
    <lineage>
        <taxon>Eukaryota</taxon>
        <taxon>Metazoa</taxon>
        <taxon>Spiralia</taxon>
        <taxon>Lophotrochozoa</taxon>
        <taxon>Mollusca</taxon>
        <taxon>Gastropoda</taxon>
        <taxon>Heterobranchia</taxon>
        <taxon>Euthyneura</taxon>
        <taxon>Panpulmonata</taxon>
        <taxon>Sacoglossa</taxon>
        <taxon>Placobranchoidea</taxon>
        <taxon>Plakobranchidae</taxon>
        <taxon>Elysia</taxon>
    </lineage>
</organism>
<dbReference type="GO" id="GO:0006508">
    <property type="term" value="P:proteolysis"/>
    <property type="evidence" value="ECO:0007669"/>
    <property type="project" value="UniProtKB-KW"/>
</dbReference>
<accession>A0AAE0XRP1</accession>
<dbReference type="PANTHER" id="PTHR11802">
    <property type="entry name" value="SERINE PROTEASE FAMILY S10 SERINE CARBOXYPEPTIDASE"/>
    <property type="match status" value="1"/>
</dbReference>
<dbReference type="Gene3D" id="3.40.50.1820">
    <property type="entry name" value="alpha/beta hydrolase"/>
    <property type="match status" value="1"/>
</dbReference>
<sequence length="499" mass="56129">MATSTVTCFRQVTDIMVAMVALGLVQPTYPYSEPLHLTPYLDSGDSETARNLSKVRDVCNPEARSDCDVTVPESYAGYLTVDRSLGKHMFFWYFPSQRPAAPVAIWLNGGPGVTSMLGLFWENGPLQPKRQNHTGCRSDERSCDRSQNADRYIPEEFELRNGSWVNVLSMLYIDNPVGTGYSYQEQENPEDIITQSSYTEDLYQFVKQFYQLFPDSHSKELYIGGQSYAGKYVTALAYRIHQHISRGESNLPLTGIYMGGPFFAPEIMVPVLSDYFYNLGVLSRSQLARHKARTKTFLLRYSLGLLPRHVTTAEVSRNIFGRDFLWRDNFVTAEIPGYDVVQDIMISERIRQAVHVGNVPYLAINVTLNEKFGHDFLSSTREKLAALLDTGDLKVLIFNGDYDAITNTGAIEEAVLRTPWVGQADYANKSRHAWFLPSQSAQIQAISLAGFFTSARNLCRVIVHGAGHQVPHDQLDITRKMMEQFVHSGCVTSSTHGPP</sequence>
<evidence type="ECO:0000256" key="3">
    <source>
        <dbReference type="ARBA" id="ARBA00022670"/>
    </source>
</evidence>
<keyword evidence="6" id="KW-0325">Glycoprotein</keyword>
<name>A0AAE0XRP1_9GAST</name>
<comment type="similarity">
    <text evidence="1">Belongs to the peptidase S10 family.</text>
</comment>
<dbReference type="InterPro" id="IPR001563">
    <property type="entry name" value="Peptidase_S10"/>
</dbReference>
<evidence type="ECO:0000313" key="8">
    <source>
        <dbReference type="Proteomes" id="UP001283361"/>
    </source>
</evidence>